<sequence length="194" mass="21714">MHVSNETKIWTDSLVSQKSTSIERRAIKRKRPRKLIIVGIVVPYRGNRESKPDDLFQTGQTSSISFRRPKSPADEDLVQRKEEDCLLMCAVKSGIYVITASDGVATQPRLNHELGVRYDPFYLGCIGATAEVERKPDASESSQLPTFRATAAVDLRNALLLVLGDFISHKDGKGFEGNDGNPRNISERWIPEEK</sequence>
<name>A0A195E446_9HYME</name>
<keyword evidence="3" id="KW-1185">Reference proteome</keyword>
<organism evidence="2 3">
    <name type="scientific">Trachymyrmex cornetzi</name>
    <dbReference type="NCBI Taxonomy" id="471704"/>
    <lineage>
        <taxon>Eukaryota</taxon>
        <taxon>Metazoa</taxon>
        <taxon>Ecdysozoa</taxon>
        <taxon>Arthropoda</taxon>
        <taxon>Hexapoda</taxon>
        <taxon>Insecta</taxon>
        <taxon>Pterygota</taxon>
        <taxon>Neoptera</taxon>
        <taxon>Endopterygota</taxon>
        <taxon>Hymenoptera</taxon>
        <taxon>Apocrita</taxon>
        <taxon>Aculeata</taxon>
        <taxon>Formicoidea</taxon>
        <taxon>Formicidae</taxon>
        <taxon>Myrmicinae</taxon>
        <taxon>Trachymyrmex</taxon>
    </lineage>
</organism>
<gene>
    <name evidence="2" type="ORF">ALC57_08105</name>
</gene>
<feature type="region of interest" description="Disordered" evidence="1">
    <location>
        <begin position="173"/>
        <end position="194"/>
    </location>
</feature>
<evidence type="ECO:0000313" key="3">
    <source>
        <dbReference type="Proteomes" id="UP000078492"/>
    </source>
</evidence>
<protein>
    <submittedName>
        <fullName evidence="2">Uncharacterized protein</fullName>
    </submittedName>
</protein>
<accession>A0A195E446</accession>
<feature type="region of interest" description="Disordered" evidence="1">
    <location>
        <begin position="51"/>
        <end position="73"/>
    </location>
</feature>
<dbReference type="EMBL" id="KQ979701">
    <property type="protein sequence ID" value="KYN19629.1"/>
    <property type="molecule type" value="Genomic_DNA"/>
</dbReference>
<feature type="compositionally biased region" description="Basic and acidic residues" evidence="1">
    <location>
        <begin position="185"/>
        <end position="194"/>
    </location>
</feature>
<dbReference type="Proteomes" id="UP000078492">
    <property type="component" value="Unassembled WGS sequence"/>
</dbReference>
<evidence type="ECO:0000256" key="1">
    <source>
        <dbReference type="SAM" id="MobiDB-lite"/>
    </source>
</evidence>
<dbReference type="AlphaFoldDB" id="A0A195E446"/>
<evidence type="ECO:0000313" key="2">
    <source>
        <dbReference type="EMBL" id="KYN19629.1"/>
    </source>
</evidence>
<reference evidence="2 3" key="1">
    <citation type="submission" date="2015-09" db="EMBL/GenBank/DDBJ databases">
        <title>Trachymyrmex cornetzi WGS genome.</title>
        <authorList>
            <person name="Nygaard S."/>
            <person name="Hu H."/>
            <person name="Boomsma J."/>
            <person name="Zhang G."/>
        </authorList>
    </citation>
    <scope>NUCLEOTIDE SEQUENCE [LARGE SCALE GENOMIC DNA]</scope>
    <source>
        <strain evidence="2">Tcor2-1</strain>
        <tissue evidence="2">Whole body</tissue>
    </source>
</reference>
<proteinExistence type="predicted"/>